<feature type="domain" description="F-box/LRR-repeat protein 15/At3g58940/PEG3-like LRR" evidence="2">
    <location>
        <begin position="1"/>
        <end position="32"/>
    </location>
</feature>
<dbReference type="InterPro" id="IPR055411">
    <property type="entry name" value="LRR_FXL15/At3g58940/PEG3-like"/>
</dbReference>
<proteinExistence type="predicted"/>
<organism evidence="3 4">
    <name type="scientific">Dichanthelium oligosanthes</name>
    <dbReference type="NCBI Taxonomy" id="888268"/>
    <lineage>
        <taxon>Eukaryota</taxon>
        <taxon>Viridiplantae</taxon>
        <taxon>Streptophyta</taxon>
        <taxon>Embryophyta</taxon>
        <taxon>Tracheophyta</taxon>
        <taxon>Spermatophyta</taxon>
        <taxon>Magnoliopsida</taxon>
        <taxon>Liliopsida</taxon>
        <taxon>Poales</taxon>
        <taxon>Poaceae</taxon>
        <taxon>PACMAD clade</taxon>
        <taxon>Panicoideae</taxon>
        <taxon>Panicodae</taxon>
        <taxon>Paniceae</taxon>
        <taxon>Dichantheliinae</taxon>
        <taxon>Dichanthelium</taxon>
    </lineage>
</organism>
<evidence type="ECO:0000313" key="4">
    <source>
        <dbReference type="Proteomes" id="UP000095767"/>
    </source>
</evidence>
<dbReference type="PANTHER" id="PTHR32141">
    <property type="match status" value="1"/>
</dbReference>
<dbReference type="PANTHER" id="PTHR32141:SF40">
    <property type="entry name" value="OS06G0492900 PROTEIN"/>
    <property type="match status" value="1"/>
</dbReference>
<gene>
    <name evidence="3" type="ORF">BAE44_0023357</name>
</gene>
<evidence type="ECO:0000259" key="1">
    <source>
        <dbReference type="Pfam" id="PF08387"/>
    </source>
</evidence>
<dbReference type="Pfam" id="PF08387">
    <property type="entry name" value="FBD"/>
    <property type="match status" value="1"/>
</dbReference>
<name>A0A1E5URY2_9POAL</name>
<evidence type="ECO:0000259" key="2">
    <source>
        <dbReference type="Pfam" id="PF24758"/>
    </source>
</evidence>
<dbReference type="InterPro" id="IPR006566">
    <property type="entry name" value="FBD"/>
</dbReference>
<dbReference type="EMBL" id="LWDX02066099">
    <property type="protein sequence ID" value="OEL15627.1"/>
    <property type="molecule type" value="Genomic_DNA"/>
</dbReference>
<feature type="domain" description="FBD" evidence="1">
    <location>
        <begin position="51"/>
        <end position="85"/>
    </location>
</feature>
<evidence type="ECO:0000313" key="3">
    <source>
        <dbReference type="EMBL" id="OEL15627.1"/>
    </source>
</evidence>
<dbReference type="STRING" id="888268.A0A1E5URY2"/>
<dbReference type="OrthoDB" id="776041at2759"/>
<keyword evidence="4" id="KW-1185">Reference proteome</keyword>
<accession>A0A1E5URY2</accession>
<dbReference type="Proteomes" id="UP000095767">
    <property type="component" value="Unassembled WGS sequence"/>
</dbReference>
<sequence>MLGIQVKLGVHNEARLLPSLIRCFPNTQTLYIQSVVDGRPVPNLKLWEELEPMDCVKLHLKKIVVRGFQGTRSELDFLKFIAKHA</sequence>
<reference evidence="3 4" key="1">
    <citation type="submission" date="2016-09" db="EMBL/GenBank/DDBJ databases">
        <title>The draft genome of Dichanthelium oligosanthes: A C3 panicoid grass species.</title>
        <authorList>
            <person name="Studer A.J."/>
            <person name="Schnable J.C."/>
            <person name="Brutnell T.P."/>
        </authorList>
    </citation>
    <scope>NUCLEOTIDE SEQUENCE [LARGE SCALE GENOMIC DNA]</scope>
    <source>
        <strain evidence="4">cv. Kellogg 1175</strain>
        <tissue evidence="3">Leaf</tissue>
    </source>
</reference>
<dbReference type="AlphaFoldDB" id="A0A1E5URY2"/>
<comment type="caution">
    <text evidence="3">The sequence shown here is derived from an EMBL/GenBank/DDBJ whole genome shotgun (WGS) entry which is preliminary data.</text>
</comment>
<dbReference type="Pfam" id="PF24758">
    <property type="entry name" value="LRR_At5g56370"/>
    <property type="match status" value="1"/>
</dbReference>
<protein>
    <submittedName>
        <fullName evidence="3">Uncharacterized protein</fullName>
    </submittedName>
</protein>
<dbReference type="InterPro" id="IPR055302">
    <property type="entry name" value="F-box_dom-containing"/>
</dbReference>